<feature type="transmembrane region" description="Helical" evidence="2">
    <location>
        <begin position="7"/>
        <end position="28"/>
    </location>
</feature>
<dbReference type="EMBL" id="JAMWBK010000001">
    <property type="protein sequence ID" value="KAJ8908884.1"/>
    <property type="molecule type" value="Genomic_DNA"/>
</dbReference>
<feature type="transmembrane region" description="Helical" evidence="2">
    <location>
        <begin position="66"/>
        <end position="86"/>
    </location>
</feature>
<proteinExistence type="predicted"/>
<feature type="transmembrane region" description="Helical" evidence="2">
    <location>
        <begin position="124"/>
        <end position="141"/>
    </location>
</feature>
<feature type="region of interest" description="Disordered" evidence="1">
    <location>
        <begin position="214"/>
        <end position="249"/>
    </location>
</feature>
<feature type="transmembrane region" description="Helical" evidence="2">
    <location>
        <begin position="385"/>
        <end position="403"/>
    </location>
</feature>
<feature type="compositionally biased region" description="Acidic residues" evidence="1">
    <location>
        <begin position="231"/>
        <end position="244"/>
    </location>
</feature>
<evidence type="ECO:0000313" key="3">
    <source>
        <dbReference type="EMBL" id="KAJ8908884.1"/>
    </source>
</evidence>
<gene>
    <name evidence="3" type="ORF">NDN08_005588</name>
</gene>
<dbReference type="Proteomes" id="UP001157974">
    <property type="component" value="Unassembled WGS sequence"/>
</dbReference>
<keyword evidence="4" id="KW-1185">Reference proteome</keyword>
<comment type="caution">
    <text evidence="3">The sequence shown here is derived from an EMBL/GenBank/DDBJ whole genome shotgun (WGS) entry which is preliminary data.</text>
</comment>
<feature type="transmembrane region" description="Helical" evidence="2">
    <location>
        <begin position="354"/>
        <end position="373"/>
    </location>
</feature>
<feature type="transmembrane region" description="Helical" evidence="2">
    <location>
        <begin position="34"/>
        <end position="54"/>
    </location>
</feature>
<sequence>MREATKAFRALAVSRILYILALFGAFHALRSHRLPIVLFLFIACLGAILSISALTQFKVKSLSRGMLAQVALLGLITLTSVAAWTAGLRECGPLRTVILDSCSVPFAYIGSVFSRRSTFQRNKLRALLLFVAAYALLMYDASGRMQRDVHAVDDLKIARDARVALEKLKLGETLSKFRSRKPDAAMDPELTAEKLIKAKILAQQFESNQRISAKTETVEGHNRSTRKLLVEDDGSEYGDDDEHEEQLSYEADEASRRKLIEAYKDVGADGDPYIYEYDSGASYDDTIANDYESPQEKLMRRANPQLGFFSAHFRPHRVLGVCLVIASFAISEASKSFRDRLGAGFNDAWELDNLRYMLAAVVLAVPAAVAYRLTYENIHVGAGSMIYFCFVGSLLLVLPRFTSTLLSGFNVSKRTILMAEDTIPFLIACAITSQLGYGLPAGGMTVAAVISFCLGLLGKNLLLNDAVELESRLPQRTSRT</sequence>
<dbReference type="AlphaFoldDB" id="A0AAV8V214"/>
<keyword evidence="2" id="KW-1133">Transmembrane helix</keyword>
<evidence type="ECO:0000256" key="2">
    <source>
        <dbReference type="SAM" id="Phobius"/>
    </source>
</evidence>
<keyword evidence="2" id="KW-0812">Transmembrane</keyword>
<feature type="transmembrane region" description="Helical" evidence="2">
    <location>
        <begin position="423"/>
        <end position="456"/>
    </location>
</feature>
<evidence type="ECO:0008006" key="5">
    <source>
        <dbReference type="Google" id="ProtNLM"/>
    </source>
</evidence>
<organism evidence="3 4">
    <name type="scientific">Rhodosorus marinus</name>
    <dbReference type="NCBI Taxonomy" id="101924"/>
    <lineage>
        <taxon>Eukaryota</taxon>
        <taxon>Rhodophyta</taxon>
        <taxon>Stylonematophyceae</taxon>
        <taxon>Stylonematales</taxon>
        <taxon>Stylonemataceae</taxon>
        <taxon>Rhodosorus</taxon>
    </lineage>
</organism>
<name>A0AAV8V214_9RHOD</name>
<keyword evidence="2" id="KW-0472">Membrane</keyword>
<accession>A0AAV8V214</accession>
<evidence type="ECO:0000256" key="1">
    <source>
        <dbReference type="SAM" id="MobiDB-lite"/>
    </source>
</evidence>
<protein>
    <recommendedName>
        <fullName evidence="5">Cation/H+ exchanger domain-containing protein</fullName>
    </recommendedName>
</protein>
<evidence type="ECO:0000313" key="4">
    <source>
        <dbReference type="Proteomes" id="UP001157974"/>
    </source>
</evidence>
<reference evidence="3 4" key="1">
    <citation type="journal article" date="2023" name="Nat. Commun.">
        <title>Origin of minicircular mitochondrial genomes in red algae.</title>
        <authorList>
            <person name="Lee Y."/>
            <person name="Cho C.H."/>
            <person name="Lee Y.M."/>
            <person name="Park S.I."/>
            <person name="Yang J.H."/>
            <person name="West J.A."/>
            <person name="Bhattacharya D."/>
            <person name="Yoon H.S."/>
        </authorList>
    </citation>
    <scope>NUCLEOTIDE SEQUENCE [LARGE SCALE GENOMIC DNA]</scope>
    <source>
        <strain evidence="3 4">CCMP1338</strain>
        <tissue evidence="3">Whole cell</tissue>
    </source>
</reference>